<sequence length="160" mass="17978">MHGKDYARIEYESIEQASAAMQALNTGTTSIVGTLGYSGKKSRPLNPPSTTLCFVGYRGDETDLRVALSPYEDKILYIKMGWIYCSAIFFFFFFANVLFLCSSGQPTWLHCFQQRQSPLSSLRRSSRSRTPCTIPELSLAIPSISSSRNSHRFRLLPSSI</sequence>
<accession>A0A6A4HPZ7</accession>
<dbReference type="Proteomes" id="UP000799118">
    <property type="component" value="Unassembled WGS sequence"/>
</dbReference>
<organism evidence="2 3">
    <name type="scientific">Gymnopus androsaceus JB14</name>
    <dbReference type="NCBI Taxonomy" id="1447944"/>
    <lineage>
        <taxon>Eukaryota</taxon>
        <taxon>Fungi</taxon>
        <taxon>Dikarya</taxon>
        <taxon>Basidiomycota</taxon>
        <taxon>Agaricomycotina</taxon>
        <taxon>Agaricomycetes</taxon>
        <taxon>Agaricomycetidae</taxon>
        <taxon>Agaricales</taxon>
        <taxon>Marasmiineae</taxon>
        <taxon>Omphalotaceae</taxon>
        <taxon>Gymnopus</taxon>
    </lineage>
</organism>
<protein>
    <recommendedName>
        <fullName evidence="4">RRM domain-containing protein</fullName>
    </recommendedName>
</protein>
<feature type="transmembrane region" description="Helical" evidence="1">
    <location>
        <begin position="81"/>
        <end position="100"/>
    </location>
</feature>
<evidence type="ECO:0000256" key="1">
    <source>
        <dbReference type="SAM" id="Phobius"/>
    </source>
</evidence>
<evidence type="ECO:0000313" key="2">
    <source>
        <dbReference type="EMBL" id="KAE9399428.1"/>
    </source>
</evidence>
<gene>
    <name evidence="2" type="ORF">BT96DRAFT_692261</name>
</gene>
<reference evidence="2" key="1">
    <citation type="journal article" date="2019" name="Environ. Microbiol.">
        <title>Fungal ecological strategies reflected in gene transcription - a case study of two litter decomposers.</title>
        <authorList>
            <person name="Barbi F."/>
            <person name="Kohler A."/>
            <person name="Barry K."/>
            <person name="Baskaran P."/>
            <person name="Daum C."/>
            <person name="Fauchery L."/>
            <person name="Ihrmark K."/>
            <person name="Kuo A."/>
            <person name="LaButti K."/>
            <person name="Lipzen A."/>
            <person name="Morin E."/>
            <person name="Grigoriev I.V."/>
            <person name="Henrissat B."/>
            <person name="Lindahl B."/>
            <person name="Martin F."/>
        </authorList>
    </citation>
    <scope>NUCLEOTIDE SEQUENCE</scope>
    <source>
        <strain evidence="2">JB14</strain>
    </source>
</reference>
<dbReference type="AlphaFoldDB" id="A0A6A4HPZ7"/>
<keyword evidence="1" id="KW-0472">Membrane</keyword>
<keyword evidence="1" id="KW-0812">Transmembrane</keyword>
<proteinExistence type="predicted"/>
<keyword evidence="3" id="KW-1185">Reference proteome</keyword>
<evidence type="ECO:0008006" key="4">
    <source>
        <dbReference type="Google" id="ProtNLM"/>
    </source>
</evidence>
<keyword evidence="1" id="KW-1133">Transmembrane helix</keyword>
<dbReference type="OrthoDB" id="439808at2759"/>
<name>A0A6A4HPZ7_9AGAR</name>
<evidence type="ECO:0000313" key="3">
    <source>
        <dbReference type="Proteomes" id="UP000799118"/>
    </source>
</evidence>
<dbReference type="EMBL" id="ML769470">
    <property type="protein sequence ID" value="KAE9399428.1"/>
    <property type="molecule type" value="Genomic_DNA"/>
</dbReference>